<dbReference type="AlphaFoldDB" id="A0AAN7PXI5"/>
<reference evidence="2" key="1">
    <citation type="submission" date="2023-01" db="EMBL/GenBank/DDBJ databases">
        <title>Key to firefly adult light organ development and bioluminescence: homeobox transcription factors regulate luciferase expression and transportation to peroxisome.</title>
        <authorList>
            <person name="Fu X."/>
        </authorList>
    </citation>
    <scope>NUCLEOTIDE SEQUENCE [LARGE SCALE GENOMIC DNA]</scope>
</reference>
<gene>
    <name evidence="1" type="ORF">RN001_008605</name>
</gene>
<dbReference type="EMBL" id="JARPUR010000003">
    <property type="protein sequence ID" value="KAK4880459.1"/>
    <property type="molecule type" value="Genomic_DNA"/>
</dbReference>
<accession>A0AAN7PXI5</accession>
<dbReference type="PANTHER" id="PTHR33198:SF19">
    <property type="entry name" value="CCHC-TYPE DOMAIN-CONTAINING PROTEIN"/>
    <property type="match status" value="1"/>
</dbReference>
<proteinExistence type="predicted"/>
<protein>
    <recommendedName>
        <fullName evidence="3">Retrotransposon gag domain-containing protein</fullName>
    </recommendedName>
</protein>
<dbReference type="PANTHER" id="PTHR33198">
    <property type="entry name" value="ANK_REP_REGION DOMAIN-CONTAINING PROTEIN-RELATED"/>
    <property type="match status" value="1"/>
</dbReference>
<organism evidence="1 2">
    <name type="scientific">Aquatica leii</name>
    <dbReference type="NCBI Taxonomy" id="1421715"/>
    <lineage>
        <taxon>Eukaryota</taxon>
        <taxon>Metazoa</taxon>
        <taxon>Ecdysozoa</taxon>
        <taxon>Arthropoda</taxon>
        <taxon>Hexapoda</taxon>
        <taxon>Insecta</taxon>
        <taxon>Pterygota</taxon>
        <taxon>Neoptera</taxon>
        <taxon>Endopterygota</taxon>
        <taxon>Coleoptera</taxon>
        <taxon>Polyphaga</taxon>
        <taxon>Elateriformia</taxon>
        <taxon>Elateroidea</taxon>
        <taxon>Lampyridae</taxon>
        <taxon>Luciolinae</taxon>
        <taxon>Aquatica</taxon>
    </lineage>
</organism>
<dbReference type="Proteomes" id="UP001353858">
    <property type="component" value="Unassembled WGS sequence"/>
</dbReference>
<comment type="caution">
    <text evidence="1">The sequence shown here is derived from an EMBL/GenBank/DDBJ whole genome shotgun (WGS) entry which is preliminary data.</text>
</comment>
<evidence type="ECO:0008006" key="3">
    <source>
        <dbReference type="Google" id="ProtNLM"/>
    </source>
</evidence>
<evidence type="ECO:0000313" key="2">
    <source>
        <dbReference type="Proteomes" id="UP001353858"/>
    </source>
</evidence>
<name>A0AAN7PXI5_9COLE</name>
<keyword evidence="2" id="KW-1185">Reference proteome</keyword>
<sequence>MGDSQGITPMKAGGNQAENWRLWRSRFENYLTASEIVKKEEATQCAQLLHYIGEEGFKIYTTFKMEESDKNKLQPLLDKFEAHFLPKENISYERYKFFSYRQQEAQTFEQFITELKSRAMKCKLGNLQDELIKVMIICGVNSANATTMREKLLQDDTLTLEKAIDLCIIIETSKEQTGAIESSEMKKFENVETVQKCNRGRGPTKADNVLIQKTRSGKPKQIVNCKKCADNVSKYRKYLKHN</sequence>
<evidence type="ECO:0000313" key="1">
    <source>
        <dbReference type="EMBL" id="KAK4880459.1"/>
    </source>
</evidence>